<evidence type="ECO:0000256" key="1">
    <source>
        <dbReference type="SAM" id="MobiDB-lite"/>
    </source>
</evidence>
<dbReference type="OrthoDB" id="3050604at2759"/>
<sequence>MSDLIMMDPSLLTPAQHVMRDMALQQLSKFDSDVPGPKVPPNEGQSAHDLQAPSAAEPSLHAMAAQANMAKIELELSPKYGAILDKYIHASTAEQRLLAVAYTLKTAQQLEEAMKAERYTISDGLKKSLRTYAMLFIMSPHLSSFRGPVADTIIVHFMPGNEQILTFNSI</sequence>
<organism evidence="2 3">
    <name type="scientific">Gymnopus androsaceus JB14</name>
    <dbReference type="NCBI Taxonomy" id="1447944"/>
    <lineage>
        <taxon>Eukaryota</taxon>
        <taxon>Fungi</taxon>
        <taxon>Dikarya</taxon>
        <taxon>Basidiomycota</taxon>
        <taxon>Agaricomycotina</taxon>
        <taxon>Agaricomycetes</taxon>
        <taxon>Agaricomycetidae</taxon>
        <taxon>Agaricales</taxon>
        <taxon>Marasmiineae</taxon>
        <taxon>Omphalotaceae</taxon>
        <taxon>Gymnopus</taxon>
    </lineage>
</organism>
<dbReference type="Proteomes" id="UP000799118">
    <property type="component" value="Unassembled WGS sequence"/>
</dbReference>
<evidence type="ECO:0000313" key="3">
    <source>
        <dbReference type="Proteomes" id="UP000799118"/>
    </source>
</evidence>
<proteinExistence type="predicted"/>
<dbReference type="EMBL" id="ML769548">
    <property type="protein sequence ID" value="KAE9394550.1"/>
    <property type="molecule type" value="Genomic_DNA"/>
</dbReference>
<keyword evidence="3" id="KW-1185">Reference proteome</keyword>
<evidence type="ECO:0000313" key="2">
    <source>
        <dbReference type="EMBL" id="KAE9394550.1"/>
    </source>
</evidence>
<protein>
    <submittedName>
        <fullName evidence="2">Uncharacterized protein</fullName>
    </submittedName>
</protein>
<gene>
    <name evidence="2" type="ORF">BT96DRAFT_998459</name>
</gene>
<dbReference type="AlphaFoldDB" id="A0A6A4H9X9"/>
<name>A0A6A4H9X9_9AGAR</name>
<reference evidence="2" key="1">
    <citation type="journal article" date="2019" name="Environ. Microbiol.">
        <title>Fungal ecological strategies reflected in gene transcription - a case study of two litter decomposers.</title>
        <authorList>
            <person name="Barbi F."/>
            <person name="Kohler A."/>
            <person name="Barry K."/>
            <person name="Baskaran P."/>
            <person name="Daum C."/>
            <person name="Fauchery L."/>
            <person name="Ihrmark K."/>
            <person name="Kuo A."/>
            <person name="LaButti K."/>
            <person name="Lipzen A."/>
            <person name="Morin E."/>
            <person name="Grigoriev I.V."/>
            <person name="Henrissat B."/>
            <person name="Lindahl B."/>
            <person name="Martin F."/>
        </authorList>
    </citation>
    <scope>NUCLEOTIDE SEQUENCE</scope>
    <source>
        <strain evidence="2">JB14</strain>
    </source>
</reference>
<feature type="region of interest" description="Disordered" evidence="1">
    <location>
        <begin position="30"/>
        <end position="54"/>
    </location>
</feature>
<accession>A0A6A4H9X9</accession>